<dbReference type="PATRIC" id="fig|405446.3.peg.3463"/>
<dbReference type="OrthoDB" id="8912654at2"/>
<evidence type="ECO:0000256" key="1">
    <source>
        <dbReference type="SAM" id="Phobius"/>
    </source>
</evidence>
<keyword evidence="1" id="KW-0472">Membrane</keyword>
<gene>
    <name evidence="2" type="ORF">ABB27_02920</name>
</gene>
<evidence type="ECO:0000313" key="2">
    <source>
        <dbReference type="EMBL" id="KRG71836.1"/>
    </source>
</evidence>
<feature type="transmembrane region" description="Helical" evidence="1">
    <location>
        <begin position="104"/>
        <end position="129"/>
    </location>
</feature>
<protein>
    <recommendedName>
        <fullName evidence="4">DUF1449 family protein</fullName>
    </recommendedName>
</protein>
<dbReference type="EMBL" id="LDJJ01000007">
    <property type="protein sequence ID" value="KRG71836.1"/>
    <property type="molecule type" value="Genomic_DNA"/>
</dbReference>
<feature type="transmembrane region" description="Helical" evidence="1">
    <location>
        <begin position="14"/>
        <end position="35"/>
    </location>
</feature>
<dbReference type="AlphaFoldDB" id="A0A0R0CPD7"/>
<evidence type="ECO:0008006" key="4">
    <source>
        <dbReference type="Google" id="ProtNLM"/>
    </source>
</evidence>
<feature type="transmembrane region" description="Helical" evidence="1">
    <location>
        <begin position="77"/>
        <end position="98"/>
    </location>
</feature>
<proteinExistence type="predicted"/>
<dbReference type="RefSeq" id="WP_057626718.1">
    <property type="nucleotide sequence ID" value="NZ_LDJJ01000007.1"/>
</dbReference>
<comment type="caution">
    <text evidence="2">The sequence shown here is derived from an EMBL/GenBank/DDBJ whole genome shotgun (WGS) entry which is preliminary data.</text>
</comment>
<reference evidence="2 3" key="1">
    <citation type="submission" date="2015-05" db="EMBL/GenBank/DDBJ databases">
        <title>Genome sequencing and analysis of members of genus Stenotrophomonas.</title>
        <authorList>
            <person name="Patil P.P."/>
            <person name="Midha S."/>
            <person name="Patil P.B."/>
        </authorList>
    </citation>
    <scope>NUCLEOTIDE SEQUENCE [LARGE SCALE GENOMIC DNA]</scope>
    <source>
        <strain evidence="2 3">DSM 18941</strain>
    </source>
</reference>
<keyword evidence="1" id="KW-1133">Transmembrane helix</keyword>
<dbReference type="Proteomes" id="UP000051863">
    <property type="component" value="Unassembled WGS sequence"/>
</dbReference>
<keyword evidence="3" id="KW-1185">Reference proteome</keyword>
<name>A0A0R0CPD7_9GAMM</name>
<sequence length="230" mass="24642">MAEFLEVALSFPTLPYSVVLCFAVIYWMLAATGIIDEDGGIGSGDGADFHSHGGEHGASGISAMFARLGLGGAPTMLVVLLLAFFGWTITYLVQLFFLQSLPAVLRWGIGSAVAVAALVPGAVVSAWVLRPIRRLLLKLRPVAQESILGRVAQITSPEVTAEQGYASFDDGGAGLILHVRMRDGSRLVRGQRVRLVEYLHDKNHYLVVADSDLPGLDVFPSDVSGDKEIH</sequence>
<accession>A0A0R0CPD7</accession>
<keyword evidence="1" id="KW-0812">Transmembrane</keyword>
<evidence type="ECO:0000313" key="3">
    <source>
        <dbReference type="Proteomes" id="UP000051863"/>
    </source>
</evidence>
<organism evidence="2 3">
    <name type="scientific">Stenotrophomonas terrae</name>
    <dbReference type="NCBI Taxonomy" id="405446"/>
    <lineage>
        <taxon>Bacteria</taxon>
        <taxon>Pseudomonadati</taxon>
        <taxon>Pseudomonadota</taxon>
        <taxon>Gammaproteobacteria</taxon>
        <taxon>Lysobacterales</taxon>
        <taxon>Lysobacteraceae</taxon>
        <taxon>Stenotrophomonas</taxon>
    </lineage>
</organism>